<dbReference type="InterPro" id="IPR035979">
    <property type="entry name" value="RBD_domain_sf"/>
</dbReference>
<accession>A0A2A2LXL2</accession>
<dbReference type="CDD" id="cd12689">
    <property type="entry name" value="RRM1_hnRNPL_like"/>
    <property type="match status" value="1"/>
</dbReference>
<feature type="domain" description="RRM" evidence="3">
    <location>
        <begin position="43"/>
        <end position="117"/>
    </location>
</feature>
<keyword evidence="1" id="KW-0694">RNA-binding</keyword>
<feature type="region of interest" description="Disordered" evidence="2">
    <location>
        <begin position="600"/>
        <end position="631"/>
    </location>
</feature>
<dbReference type="GO" id="GO:0003723">
    <property type="term" value="F:RNA binding"/>
    <property type="evidence" value="ECO:0007669"/>
    <property type="project" value="UniProtKB-UniRule"/>
</dbReference>
<dbReference type="EMBL" id="LIAE01006340">
    <property type="protein sequence ID" value="PAV90981.1"/>
    <property type="molecule type" value="Genomic_DNA"/>
</dbReference>
<dbReference type="Pfam" id="PF13893">
    <property type="entry name" value="RRM_5"/>
    <property type="match status" value="1"/>
</dbReference>
<feature type="region of interest" description="Disordered" evidence="2">
    <location>
        <begin position="1"/>
        <end position="43"/>
    </location>
</feature>
<comment type="caution">
    <text evidence="4">The sequence shown here is derived from an EMBL/GenBank/DDBJ whole genome shotgun (WGS) entry which is preliminary data.</text>
</comment>
<feature type="domain" description="RRM" evidence="3">
    <location>
        <begin position="134"/>
        <end position="210"/>
    </location>
</feature>
<dbReference type="SMART" id="SM00360">
    <property type="entry name" value="RRM"/>
    <property type="match status" value="4"/>
</dbReference>
<dbReference type="CDD" id="cd12424">
    <property type="entry name" value="RRM3_hnRNPL_like"/>
    <property type="match status" value="1"/>
</dbReference>
<organism evidence="4 5">
    <name type="scientific">Diploscapter pachys</name>
    <dbReference type="NCBI Taxonomy" id="2018661"/>
    <lineage>
        <taxon>Eukaryota</taxon>
        <taxon>Metazoa</taxon>
        <taxon>Ecdysozoa</taxon>
        <taxon>Nematoda</taxon>
        <taxon>Chromadorea</taxon>
        <taxon>Rhabditida</taxon>
        <taxon>Rhabditina</taxon>
        <taxon>Rhabditomorpha</taxon>
        <taxon>Rhabditoidea</taxon>
        <taxon>Rhabditidae</taxon>
        <taxon>Diploscapter</taxon>
    </lineage>
</organism>
<dbReference type="PROSITE" id="PS50102">
    <property type="entry name" value="RRM"/>
    <property type="match status" value="2"/>
</dbReference>
<dbReference type="OrthoDB" id="302770at2759"/>
<evidence type="ECO:0000313" key="4">
    <source>
        <dbReference type="EMBL" id="PAV90981.1"/>
    </source>
</evidence>
<name>A0A2A2LXL2_9BILA</name>
<dbReference type="Proteomes" id="UP000218231">
    <property type="component" value="Unassembled WGS sequence"/>
</dbReference>
<proteinExistence type="predicted"/>
<sequence>MSNQDDSYYEGHQDGGGSQSSHPPPKRYRRDETADPTNPNPSIVVHVRNLNPKATEADLLEALATFGPVAYATCMPHSRMALVEFEDLEAARACVNFAATNQIMVAGTPALFNYSTSQQIERIGLECEKPNHILLLAVHNVQYNVTVDTIHEICAPHGPVQRIAIIRKPHILLCLVEFDSIETAKKAKHAMNGADIYSGCCTLKVEFARPNHVRVTRHDMDQRDYTMGVGDDEGYSSNRKTLLPTSGFDAGAGGTGYDPSGTSFRGGGRGRGRGTFPPKISPFHNPSAAAMPTATSPTIPTPGLYNATTAASGIPAYADPMSAAYASAGAAQTSGVYGYDDSYGSGLAPMSRAGPSHMPQKINQGGQGCVLMLYGIDHNKINCDMLFNILCLYGNVLRISFMRSKSESGILEMGRPQETTNVLGYLQGLELFGLKLEFKPSHQEGVHYLREPFMLPDGTPSFRDYTESRNQRFSTPEMISRNRVVYPTTTLHWYNAPGNMDEEKIRLLLAERKAPAPTSVIVFPNRSDRSSSGNVEFATIIEATEALALANHTPVLSPIGKAPYIVKLAFATPPKRDYSENTGEGLLADSGNGDNFETIHGIPNRGGFRGRGRGRGFGDRGGFRGRGRGYH</sequence>
<evidence type="ECO:0000259" key="3">
    <source>
        <dbReference type="PROSITE" id="PS50102"/>
    </source>
</evidence>
<dbReference type="Pfam" id="PF22976">
    <property type="entry name" value="RRM_10"/>
    <property type="match status" value="1"/>
</dbReference>
<dbReference type="InterPro" id="IPR012677">
    <property type="entry name" value="Nucleotide-bd_a/b_plait_sf"/>
</dbReference>
<dbReference type="PANTHER" id="PTHR15592">
    <property type="entry name" value="MATRIN 3/NUCLEAR PROTEIN 220-RELATED"/>
    <property type="match status" value="1"/>
</dbReference>
<keyword evidence="5" id="KW-1185">Reference proteome</keyword>
<reference evidence="4 5" key="1">
    <citation type="journal article" date="2017" name="Curr. Biol.">
        <title>Genome architecture and evolution of a unichromosomal asexual nematode.</title>
        <authorList>
            <person name="Fradin H."/>
            <person name="Zegar C."/>
            <person name="Gutwein M."/>
            <person name="Lucas J."/>
            <person name="Kovtun M."/>
            <person name="Corcoran D."/>
            <person name="Baugh L.R."/>
            <person name="Kiontke K."/>
            <person name="Gunsalus K."/>
            <person name="Fitch D.H."/>
            <person name="Piano F."/>
        </authorList>
    </citation>
    <scope>NUCLEOTIDE SEQUENCE [LARGE SCALE GENOMIC DNA]</scope>
    <source>
        <strain evidence="4">PF1309</strain>
    </source>
</reference>
<dbReference type="Pfam" id="PF00076">
    <property type="entry name" value="RRM_1"/>
    <property type="match status" value="2"/>
</dbReference>
<gene>
    <name evidence="4" type="ORF">WR25_19928</name>
</gene>
<dbReference type="CDD" id="cd12427">
    <property type="entry name" value="RRM4_hnRNPL_like"/>
    <property type="match status" value="1"/>
</dbReference>
<dbReference type="AlphaFoldDB" id="A0A2A2LXL2"/>
<evidence type="ECO:0000313" key="5">
    <source>
        <dbReference type="Proteomes" id="UP000218231"/>
    </source>
</evidence>
<dbReference type="Gene3D" id="3.30.70.330">
    <property type="match status" value="4"/>
</dbReference>
<dbReference type="STRING" id="2018661.A0A2A2LXL2"/>
<dbReference type="SUPFAM" id="SSF54928">
    <property type="entry name" value="RNA-binding domain, RBD"/>
    <property type="match status" value="3"/>
</dbReference>
<dbReference type="InterPro" id="IPR000504">
    <property type="entry name" value="RRM_dom"/>
</dbReference>
<protein>
    <recommendedName>
        <fullName evidence="3">RRM domain-containing protein</fullName>
    </recommendedName>
</protein>
<evidence type="ECO:0000256" key="2">
    <source>
        <dbReference type="SAM" id="MobiDB-lite"/>
    </source>
</evidence>
<dbReference type="InterPro" id="IPR055204">
    <property type="entry name" value="HNRNPL_RRM"/>
</dbReference>
<evidence type="ECO:0000256" key="1">
    <source>
        <dbReference type="PROSITE-ProRule" id="PRU00176"/>
    </source>
</evidence>